<evidence type="ECO:0000313" key="5">
    <source>
        <dbReference type="Proteomes" id="UP000487268"/>
    </source>
</evidence>
<dbReference type="CDD" id="cd03820">
    <property type="entry name" value="GT4_AmsD-like"/>
    <property type="match status" value="1"/>
</dbReference>
<dbReference type="EC" id="2.4.1.292" evidence="4"/>
<proteinExistence type="predicted"/>
<dbReference type="OrthoDB" id="570545at2"/>
<feature type="domain" description="Glycosyl transferase family 1" evidence="3">
    <location>
        <begin position="247"/>
        <end position="405"/>
    </location>
</feature>
<evidence type="ECO:0000256" key="1">
    <source>
        <dbReference type="ARBA" id="ARBA00022679"/>
    </source>
</evidence>
<feature type="region of interest" description="Disordered" evidence="2">
    <location>
        <begin position="423"/>
        <end position="449"/>
    </location>
</feature>
<dbReference type="RefSeq" id="WP_153540600.1">
    <property type="nucleotide sequence ID" value="NZ_WEGH01000005.1"/>
</dbReference>
<gene>
    <name evidence="4" type="primary">pglH</name>
    <name evidence="4" type="ORF">ACRB68_72840</name>
</gene>
<feature type="compositionally biased region" description="Basic and acidic residues" evidence="2">
    <location>
        <begin position="440"/>
        <end position="449"/>
    </location>
</feature>
<accession>A0A7K0C7T4</accession>
<dbReference type="SUPFAM" id="SSF53756">
    <property type="entry name" value="UDP-Glycosyltransferase/glycogen phosphorylase"/>
    <property type="match status" value="1"/>
</dbReference>
<keyword evidence="5" id="KW-1185">Reference proteome</keyword>
<dbReference type="Gene3D" id="3.40.50.2000">
    <property type="entry name" value="Glycogen Phosphorylase B"/>
    <property type="match status" value="2"/>
</dbReference>
<dbReference type="GO" id="GO:0016757">
    <property type="term" value="F:glycosyltransferase activity"/>
    <property type="evidence" value="ECO:0007669"/>
    <property type="project" value="UniProtKB-KW"/>
</dbReference>
<reference evidence="4 5" key="1">
    <citation type="submission" date="2019-10" db="EMBL/GenBank/DDBJ databases">
        <title>Actinomadura rubteroloni sp. nov. and Actinomadura macrotermitis sp. nov., isolated from the gut of fungus growing-termite Macrotermes natalensis.</title>
        <authorList>
            <person name="Benndorf R."/>
            <person name="Martin K."/>
            <person name="Kuefner M."/>
            <person name="De Beer W."/>
            <person name="Kaster A.-K."/>
            <person name="Vollmers J."/>
            <person name="Poulsen M."/>
            <person name="Beemelmanns C."/>
        </authorList>
    </citation>
    <scope>NUCLEOTIDE SEQUENCE [LARGE SCALE GENOMIC DNA]</scope>
    <source>
        <strain evidence="4 5">RB68</strain>
    </source>
</reference>
<dbReference type="Proteomes" id="UP000487268">
    <property type="component" value="Unassembled WGS sequence"/>
</dbReference>
<evidence type="ECO:0000313" key="4">
    <source>
        <dbReference type="EMBL" id="MQY09172.1"/>
    </source>
</evidence>
<evidence type="ECO:0000256" key="2">
    <source>
        <dbReference type="SAM" id="MobiDB-lite"/>
    </source>
</evidence>
<organism evidence="4 5">
    <name type="scientific">Actinomadura macrotermitis</name>
    <dbReference type="NCBI Taxonomy" id="2585200"/>
    <lineage>
        <taxon>Bacteria</taxon>
        <taxon>Bacillati</taxon>
        <taxon>Actinomycetota</taxon>
        <taxon>Actinomycetes</taxon>
        <taxon>Streptosporangiales</taxon>
        <taxon>Thermomonosporaceae</taxon>
        <taxon>Actinomadura</taxon>
    </lineage>
</organism>
<dbReference type="AlphaFoldDB" id="A0A7K0C7T4"/>
<name>A0A7K0C7T4_9ACTN</name>
<keyword evidence="1 4" id="KW-0808">Transferase</keyword>
<dbReference type="EMBL" id="WEGH01000005">
    <property type="protein sequence ID" value="MQY09172.1"/>
    <property type="molecule type" value="Genomic_DNA"/>
</dbReference>
<protein>
    <submittedName>
        <fullName evidence="4">GalNAc-alpha-(1-&gt;4)-GalNAc-alpha-(1-&gt;3)-diNAcBac-PP-undecaprenol alpha-1,4-N-acetyl-D-galactosaminyltransferase</fullName>
        <ecNumber evidence="4">2.4.1.292</ecNumber>
    </submittedName>
</protein>
<dbReference type="PANTHER" id="PTHR12526:SF627">
    <property type="entry name" value="D-RHAMNOSYLTRANSFERASE WBPZ"/>
    <property type="match status" value="1"/>
</dbReference>
<comment type="caution">
    <text evidence="4">The sequence shown here is derived from an EMBL/GenBank/DDBJ whole genome shotgun (WGS) entry which is preliminary data.</text>
</comment>
<evidence type="ECO:0000259" key="3">
    <source>
        <dbReference type="Pfam" id="PF00534"/>
    </source>
</evidence>
<keyword evidence="4" id="KW-0328">Glycosyltransferase</keyword>
<dbReference type="Pfam" id="PF00534">
    <property type="entry name" value="Glycos_transf_1"/>
    <property type="match status" value="1"/>
</dbReference>
<dbReference type="PANTHER" id="PTHR12526">
    <property type="entry name" value="GLYCOSYLTRANSFERASE"/>
    <property type="match status" value="1"/>
</dbReference>
<dbReference type="InterPro" id="IPR001296">
    <property type="entry name" value="Glyco_trans_1"/>
</dbReference>
<sequence length="449" mass="48339">MPVANRTKSWKRLSPRRLRGPAHRTVRRAFLRAPALLLRRRRPAGPGERLRIRVLLQHAHGTGGTIRTVLNLCGYLAAHHDVEIVSVVRTAADPFYPIPPGVTVRFADDRTAPRGRAARLLARLPSLLTPHEENSFHRMNLWTDLCLLRALAAGPPPDVLVGTRPSLNLLIAALAPPGTVTIGQDHLNLGSYRPGLRRLIARSYGRLTVVAALTEAGRAEFAASLAGAPVRVVAIPNALPELPGGPSPRDRKVILAAGRLTRQKGFDLLVRAYAPLAAEHPDWTLRILGSGARHDRLSKQIAEAGLDGRIRLLPRTPDLAGEMGRASVYALSSRKEGMPMVLLEAMDKGLAVVAFDCPTGPAELITDGADGLLVPAGDVAALTAALRAVITDAALRDRLGEQARETARGYHMDRVGPAWLRLLAEPAGGPPPPAATFGDRSQRDRSRTL</sequence>